<sequence>MAYPRGNQHHSPTPQDSSASSTPSDKPKKRLPSYWKTLKHPSPDSSPLPLPNDPLESFTDQQKSTYDFILNTLSSPDFQLPIKPSPSTAEDDDTEDHQDQNVSNKLTQAEKSYCSREAILRICRATKWDQQRALKRLVDTLVWRREFKVDQINHMELSYEAETGKQFTLGYDKYQRPILYMFPYRQNTKPSTDQIKLLVWYLERTIDLMPPGVESLTLIIDFGSSEKNKNSNSQPTSISVAKEVLKILQTYYCERLGQAICINVPWVFWGFLKLLKPFMDPKTVEKVLFDPVVTDYVPAEQLLKEGFHGSLDFEYEHEVYYKLLAELTSHRKEKMLARYERYGKGMIGMSEFEMRGGNRRAKGRRGQSIGSSSTAISSCTLGSASSSAMASGAHLKTQHRSSQCPSNGHLLMNSSDARTITSKPHRSSRPVSYQGSGKQVQLADIVELVSSRPLSRNTFSLPVPEPVQPSSPTAKEETGRTCFFARFQPKFKRKDKHETDAAPIHTPPPSPRAHKRHTISHSHRFQTLNAFGAEIQQGEHKQADHLSCSRRVTGVVFT</sequence>
<dbReference type="Gene3D" id="3.40.525.10">
    <property type="entry name" value="CRAL-TRIO lipid binding domain"/>
    <property type="match status" value="1"/>
</dbReference>
<dbReference type="InterPro" id="IPR036865">
    <property type="entry name" value="CRAL-TRIO_dom_sf"/>
</dbReference>
<dbReference type="Pfam" id="PF03765">
    <property type="entry name" value="CRAL_TRIO_N"/>
    <property type="match status" value="1"/>
</dbReference>
<dbReference type="SMART" id="SM00516">
    <property type="entry name" value="SEC14"/>
    <property type="match status" value="1"/>
</dbReference>
<dbReference type="OrthoDB" id="75724at2759"/>
<evidence type="ECO:0000313" key="5">
    <source>
        <dbReference type="EMBL" id="PLW37852.1"/>
    </source>
</evidence>
<keyword evidence="7" id="KW-1185">Reference proteome</keyword>
<dbReference type="PROSITE" id="PS50191">
    <property type="entry name" value="CRAL_TRIO"/>
    <property type="match status" value="1"/>
</dbReference>
<dbReference type="GO" id="GO:0008526">
    <property type="term" value="F:phosphatidylinositol transfer activity"/>
    <property type="evidence" value="ECO:0007669"/>
    <property type="project" value="TreeGrafter"/>
</dbReference>
<gene>
    <name evidence="6" type="ORF">PCANC_06227</name>
    <name evidence="3" type="ORF">PCANC_17986</name>
    <name evidence="5" type="ORF">PCASD_05744</name>
    <name evidence="4" type="ORF">PCASD_06710</name>
</gene>
<dbReference type="Proteomes" id="UP000235392">
    <property type="component" value="Unassembled WGS sequence"/>
</dbReference>
<dbReference type="PANTHER" id="PTHR45824:SF29">
    <property type="entry name" value="GH16843P"/>
    <property type="match status" value="1"/>
</dbReference>
<evidence type="ECO:0000313" key="8">
    <source>
        <dbReference type="Proteomes" id="UP000235392"/>
    </source>
</evidence>
<dbReference type="SUPFAM" id="SSF52087">
    <property type="entry name" value="CRAL/TRIO domain"/>
    <property type="match status" value="1"/>
</dbReference>
<dbReference type="InterPro" id="IPR036273">
    <property type="entry name" value="CRAL/TRIO_N_dom_sf"/>
</dbReference>
<dbReference type="EMBL" id="PGCJ01000137">
    <property type="protein sequence ID" value="PLW44430.1"/>
    <property type="molecule type" value="Genomic_DNA"/>
</dbReference>
<feature type="region of interest" description="Disordered" evidence="1">
    <location>
        <begin position="390"/>
        <end position="413"/>
    </location>
</feature>
<dbReference type="SUPFAM" id="SSF46938">
    <property type="entry name" value="CRAL/TRIO N-terminal domain"/>
    <property type="match status" value="1"/>
</dbReference>
<feature type="compositionally biased region" description="Polar residues" evidence="1">
    <location>
        <begin position="400"/>
        <end position="413"/>
    </location>
</feature>
<feature type="region of interest" description="Disordered" evidence="1">
    <location>
        <begin position="77"/>
        <end position="103"/>
    </location>
</feature>
<feature type="region of interest" description="Disordered" evidence="1">
    <location>
        <begin position="1"/>
        <end position="58"/>
    </location>
</feature>
<organism evidence="6 7">
    <name type="scientific">Puccinia coronata f. sp. avenae</name>
    <dbReference type="NCBI Taxonomy" id="200324"/>
    <lineage>
        <taxon>Eukaryota</taxon>
        <taxon>Fungi</taxon>
        <taxon>Dikarya</taxon>
        <taxon>Basidiomycota</taxon>
        <taxon>Pucciniomycotina</taxon>
        <taxon>Pucciniomycetes</taxon>
        <taxon>Pucciniales</taxon>
        <taxon>Pucciniaceae</taxon>
        <taxon>Puccinia</taxon>
    </lineage>
</organism>
<evidence type="ECO:0000313" key="6">
    <source>
        <dbReference type="EMBL" id="PLW44430.1"/>
    </source>
</evidence>
<protein>
    <recommendedName>
        <fullName evidence="2">CRAL-TRIO domain-containing protein</fullName>
    </recommendedName>
</protein>
<feature type="region of interest" description="Disordered" evidence="1">
    <location>
        <begin position="355"/>
        <end position="376"/>
    </location>
</feature>
<dbReference type="PANTHER" id="PTHR45824">
    <property type="entry name" value="GH16843P"/>
    <property type="match status" value="1"/>
</dbReference>
<proteinExistence type="predicted"/>
<dbReference type="CDD" id="cd00170">
    <property type="entry name" value="SEC14"/>
    <property type="match status" value="1"/>
</dbReference>
<accession>A0A2N5V354</accession>
<feature type="compositionally biased region" description="Polar residues" evidence="1">
    <location>
        <begin position="9"/>
        <end position="24"/>
    </location>
</feature>
<dbReference type="InterPro" id="IPR001251">
    <property type="entry name" value="CRAL-TRIO_dom"/>
</dbReference>
<dbReference type="InterPro" id="IPR052578">
    <property type="entry name" value="PI_Transfer_CRAL-TRIO"/>
</dbReference>
<evidence type="ECO:0000313" key="4">
    <source>
        <dbReference type="EMBL" id="PLW24140.1"/>
    </source>
</evidence>
<dbReference type="Pfam" id="PF00650">
    <property type="entry name" value="CRAL_TRIO"/>
    <property type="match status" value="1"/>
</dbReference>
<feature type="compositionally biased region" description="Low complexity" evidence="1">
    <location>
        <begin position="366"/>
        <end position="376"/>
    </location>
</feature>
<feature type="region of interest" description="Disordered" evidence="1">
    <location>
        <begin position="492"/>
        <end position="517"/>
    </location>
</feature>
<dbReference type="InterPro" id="IPR011074">
    <property type="entry name" value="CRAL/TRIO_N_dom"/>
</dbReference>
<reference evidence="7 8" key="1">
    <citation type="submission" date="2017-11" db="EMBL/GenBank/DDBJ databases">
        <title>De novo assembly and phasing of dikaryotic genomes from two isolates of Puccinia coronata f. sp. avenae, the causal agent of oat crown rust.</title>
        <authorList>
            <person name="Miller M.E."/>
            <person name="Zhang Y."/>
            <person name="Omidvar V."/>
            <person name="Sperschneider J."/>
            <person name="Schwessinger B."/>
            <person name="Raley C."/>
            <person name="Palmer J.M."/>
            <person name="Garnica D."/>
            <person name="Upadhyaya N."/>
            <person name="Rathjen J."/>
            <person name="Taylor J.M."/>
            <person name="Park R.F."/>
            <person name="Dodds P.N."/>
            <person name="Hirsch C.D."/>
            <person name="Kianian S.F."/>
            <person name="Figueroa M."/>
        </authorList>
    </citation>
    <scope>NUCLEOTIDE SEQUENCE [LARGE SCALE GENOMIC DNA]</scope>
    <source>
        <strain evidence="6">12NC29</strain>
        <strain evidence="4">12SD80</strain>
    </source>
</reference>
<evidence type="ECO:0000313" key="3">
    <source>
        <dbReference type="EMBL" id="PLW13360.1"/>
    </source>
</evidence>
<evidence type="ECO:0000259" key="2">
    <source>
        <dbReference type="PROSITE" id="PS50191"/>
    </source>
</evidence>
<evidence type="ECO:0000256" key="1">
    <source>
        <dbReference type="SAM" id="MobiDB-lite"/>
    </source>
</evidence>
<name>A0A2N5V354_9BASI</name>
<dbReference type="EMBL" id="PGCI01000136">
    <property type="protein sequence ID" value="PLW37852.1"/>
    <property type="molecule type" value="Genomic_DNA"/>
</dbReference>
<evidence type="ECO:0000313" key="7">
    <source>
        <dbReference type="Proteomes" id="UP000235388"/>
    </source>
</evidence>
<dbReference type="STRING" id="200324.A0A2N5V354"/>
<feature type="domain" description="CRAL-TRIO" evidence="2">
    <location>
        <begin position="156"/>
        <end position="315"/>
    </location>
</feature>
<comment type="caution">
    <text evidence="6">The sequence shown here is derived from an EMBL/GenBank/DDBJ whole genome shotgun (WGS) entry which is preliminary data.</text>
</comment>
<dbReference type="Proteomes" id="UP000235388">
    <property type="component" value="Unassembled WGS sequence"/>
</dbReference>
<dbReference type="AlphaFoldDB" id="A0A2N5V354"/>
<dbReference type="EMBL" id="PGCJ01000952">
    <property type="protein sequence ID" value="PLW13360.1"/>
    <property type="molecule type" value="Genomic_DNA"/>
</dbReference>
<dbReference type="EMBL" id="PGCI01000615">
    <property type="protein sequence ID" value="PLW24140.1"/>
    <property type="molecule type" value="Genomic_DNA"/>
</dbReference>